<keyword evidence="9" id="KW-0460">Magnesium</keyword>
<keyword evidence="7" id="KW-0418">Kinase</keyword>
<dbReference type="InterPro" id="IPR017441">
    <property type="entry name" value="Protein_kinase_ATP_BS"/>
</dbReference>
<dbReference type="Gene3D" id="1.10.510.10">
    <property type="entry name" value="Transferase(Phosphotransferase) domain 1"/>
    <property type="match status" value="1"/>
</dbReference>
<dbReference type="PANTHER" id="PTHR45832">
    <property type="entry name" value="SERINE/THREONINE-PROTEIN KINASE SAMKA-RELATED-RELATED"/>
    <property type="match status" value="1"/>
</dbReference>
<keyword evidence="6 10" id="KW-0547">Nucleotide-binding</keyword>
<evidence type="ECO:0000256" key="6">
    <source>
        <dbReference type="ARBA" id="ARBA00022741"/>
    </source>
</evidence>
<dbReference type="InterPro" id="IPR036936">
    <property type="entry name" value="CRIB_dom_sf"/>
</dbReference>
<evidence type="ECO:0000256" key="10">
    <source>
        <dbReference type="PROSITE-ProRule" id="PRU10141"/>
    </source>
</evidence>
<dbReference type="CDD" id="cd01093">
    <property type="entry name" value="CRIB_PAK_like"/>
    <property type="match status" value="1"/>
</dbReference>
<evidence type="ECO:0000256" key="3">
    <source>
        <dbReference type="ARBA" id="ARBA00022527"/>
    </source>
</evidence>
<evidence type="ECO:0000259" key="13">
    <source>
        <dbReference type="PROSITE" id="PS50108"/>
    </source>
</evidence>
<organism evidence="14">
    <name type="scientific">Pundamilia nyererei</name>
    <dbReference type="NCBI Taxonomy" id="303518"/>
    <lineage>
        <taxon>Eukaryota</taxon>
        <taxon>Metazoa</taxon>
        <taxon>Chordata</taxon>
        <taxon>Craniata</taxon>
        <taxon>Vertebrata</taxon>
        <taxon>Euteleostomi</taxon>
        <taxon>Actinopterygii</taxon>
        <taxon>Neopterygii</taxon>
        <taxon>Teleostei</taxon>
        <taxon>Neoteleostei</taxon>
        <taxon>Acanthomorphata</taxon>
        <taxon>Ovalentaria</taxon>
        <taxon>Cichlomorphae</taxon>
        <taxon>Cichliformes</taxon>
        <taxon>Cichlidae</taxon>
        <taxon>African cichlids</taxon>
        <taxon>Pseudocrenilabrinae</taxon>
        <taxon>Haplochromini</taxon>
        <taxon>Pundamilia</taxon>
    </lineage>
</organism>
<dbReference type="InterPro" id="IPR000719">
    <property type="entry name" value="Prot_kinase_dom"/>
</dbReference>
<dbReference type="PROSITE" id="PS50011">
    <property type="entry name" value="PROTEIN_KINASE_DOM"/>
    <property type="match status" value="1"/>
</dbReference>
<comment type="cofactor">
    <cofactor evidence="1">
        <name>Mg(2+)</name>
        <dbReference type="ChEBI" id="CHEBI:18420"/>
    </cofactor>
</comment>
<dbReference type="InterPro" id="IPR051931">
    <property type="entry name" value="PAK3-like"/>
</dbReference>
<dbReference type="SMART" id="SM00285">
    <property type="entry name" value="PBD"/>
    <property type="match status" value="1"/>
</dbReference>
<evidence type="ECO:0000256" key="1">
    <source>
        <dbReference type="ARBA" id="ARBA00001946"/>
    </source>
</evidence>
<feature type="binding site" evidence="10">
    <location>
        <position position="413"/>
    </location>
    <ligand>
        <name>ATP</name>
        <dbReference type="ChEBI" id="CHEBI:30616"/>
    </ligand>
</feature>
<dbReference type="FunFam" id="3.90.810.10:FF:000002">
    <property type="entry name" value="Non-specific serine/threonine protein kinase"/>
    <property type="match status" value="1"/>
</dbReference>
<dbReference type="GO" id="GO:0004674">
    <property type="term" value="F:protein serine/threonine kinase activity"/>
    <property type="evidence" value="ECO:0007669"/>
    <property type="project" value="UniProtKB-KW"/>
</dbReference>
<name>A0A3B4EVY8_9CICH</name>
<dbReference type="InterPro" id="IPR033923">
    <property type="entry name" value="PAK_BD"/>
</dbReference>
<keyword evidence="8 10" id="KW-0067">ATP-binding</keyword>
<feature type="domain" description="CRIB" evidence="13">
    <location>
        <begin position="12"/>
        <end position="25"/>
    </location>
</feature>
<feature type="region of interest" description="Disordered" evidence="11">
    <location>
        <begin position="288"/>
        <end position="366"/>
    </location>
</feature>
<evidence type="ECO:0000256" key="11">
    <source>
        <dbReference type="SAM" id="MobiDB-lite"/>
    </source>
</evidence>
<dbReference type="PROSITE" id="PS00107">
    <property type="entry name" value="PROTEIN_KINASE_ATP"/>
    <property type="match status" value="1"/>
</dbReference>
<feature type="domain" description="Protein kinase" evidence="12">
    <location>
        <begin position="384"/>
        <end position="634"/>
    </location>
</feature>
<dbReference type="STRING" id="303518.ENSPNYP00000001484"/>
<keyword evidence="4" id="KW-0808">Transferase</keyword>
<dbReference type="GO" id="GO:0046872">
    <property type="term" value="F:metal ion binding"/>
    <property type="evidence" value="ECO:0007669"/>
    <property type="project" value="UniProtKB-KW"/>
</dbReference>
<dbReference type="InterPro" id="IPR000095">
    <property type="entry name" value="CRIB_dom"/>
</dbReference>
<dbReference type="PROSITE" id="PS50108">
    <property type="entry name" value="CRIB"/>
    <property type="match status" value="1"/>
</dbReference>
<dbReference type="Pfam" id="PF00786">
    <property type="entry name" value="PBD"/>
    <property type="match status" value="1"/>
</dbReference>
<sequence>MFRKKKKKRPEISAPKNFEHRVHTSFDAKRGCFVGLPTQWQSLIENLRRPKPMVDPSRITEVELRPKKTIVRGSMIGHGDYIAAMINDMSRLSVTSSNSLRKSSPSARKRAQSLGRLGEVNEARNIHSETNTPYLGMKKSITLQPNGILPKATSTYEVGVSSLEGPSHPAQSQNIQMPSHGAYMSSDMGSPQERVIWKRDFQLSRGMPPNQRPVACFYSPAMTVQPPQGDQGTVTTELRPNIPIYMHQQNSPGRPFSSYDLKGFLPTGTSSPLVGGVRPQRTVRSSASYTLGLSPNMGLRPSGPDPFLRHSGCPNPPYPRQDSPSQPRPSPTGSLATSPPGTCSPAFRPPQHPSPRPPPDPPKVTHEQAALQMVVDKGDPRSYLENFVKIGEGSTGVVCIATEKHSGRQVAVKMMDLRRQQRRELLFNEVVIMRDYQHRNVVEMFKSALVEEELWVIMEYLQGGALTNIVSETLSEEQIATVCEAVLQALAYLHSQGVIHRDIKSDSILLTLDGRLSDFGFCAQISKDIPKRKSLVGTPYWMAPEVISKSPYGTEVDIWSMGIMVVEMVDGEPPYFSETPVAAMKRLRDEPAPTVRNASQVQVSPVLKDFLDRMLTRDPLERASAIDLLEHPFLLQSGSPQCLVPLVEQYRKRMSRC</sequence>
<dbReference type="PANTHER" id="PTHR45832:SF3">
    <property type="entry name" value="NON-SPECIFIC SERINE_THREONINE PROTEIN KINASE"/>
    <property type="match status" value="1"/>
</dbReference>
<dbReference type="FunFam" id="1.10.510.10:FF:000768">
    <property type="entry name" value="Non-specific serine/threonine protein kinase"/>
    <property type="match status" value="1"/>
</dbReference>
<dbReference type="Gene3D" id="3.90.810.10">
    <property type="entry name" value="CRIB domain"/>
    <property type="match status" value="1"/>
</dbReference>
<gene>
    <name evidence="14" type="primary">PAK6</name>
</gene>
<protein>
    <recommendedName>
        <fullName evidence="2">non-specific serine/threonine protein kinase</fullName>
        <ecNumber evidence="2">2.7.11.1</ecNumber>
    </recommendedName>
</protein>
<keyword evidence="3" id="KW-0723">Serine/threonine-protein kinase</keyword>
<evidence type="ECO:0000256" key="5">
    <source>
        <dbReference type="ARBA" id="ARBA00022723"/>
    </source>
</evidence>
<feature type="compositionally biased region" description="Polar residues" evidence="11">
    <location>
        <begin position="96"/>
        <end position="106"/>
    </location>
</feature>
<reference evidence="14" key="1">
    <citation type="submission" date="2023-09" db="UniProtKB">
        <authorList>
            <consortium name="Ensembl"/>
        </authorList>
    </citation>
    <scope>IDENTIFICATION</scope>
</reference>
<evidence type="ECO:0000259" key="12">
    <source>
        <dbReference type="PROSITE" id="PS50011"/>
    </source>
</evidence>
<dbReference type="GO" id="GO:0005524">
    <property type="term" value="F:ATP binding"/>
    <property type="evidence" value="ECO:0007669"/>
    <property type="project" value="UniProtKB-UniRule"/>
</dbReference>
<dbReference type="GeneTree" id="ENSGT00940000156528"/>
<evidence type="ECO:0000313" key="14">
    <source>
        <dbReference type="Ensembl" id="ENSPNYP00000001484.1"/>
    </source>
</evidence>
<dbReference type="InterPro" id="IPR011009">
    <property type="entry name" value="Kinase-like_dom_sf"/>
</dbReference>
<dbReference type="Gene3D" id="3.30.200.20">
    <property type="entry name" value="Phosphorylase Kinase, domain 1"/>
    <property type="match status" value="1"/>
</dbReference>
<accession>A0A3B4EVY8</accession>
<evidence type="ECO:0000256" key="9">
    <source>
        <dbReference type="ARBA" id="ARBA00022842"/>
    </source>
</evidence>
<evidence type="ECO:0000256" key="7">
    <source>
        <dbReference type="ARBA" id="ARBA00022777"/>
    </source>
</evidence>
<dbReference type="EC" id="2.7.11.1" evidence="2"/>
<dbReference type="Pfam" id="PF00069">
    <property type="entry name" value="Pkinase"/>
    <property type="match status" value="1"/>
</dbReference>
<feature type="compositionally biased region" description="Pro residues" evidence="11">
    <location>
        <begin position="347"/>
        <end position="362"/>
    </location>
</feature>
<evidence type="ECO:0000256" key="2">
    <source>
        <dbReference type="ARBA" id="ARBA00012513"/>
    </source>
</evidence>
<feature type="compositionally biased region" description="Polar residues" evidence="11">
    <location>
        <begin position="332"/>
        <end position="341"/>
    </location>
</feature>
<feature type="region of interest" description="Disordered" evidence="11">
    <location>
        <begin position="96"/>
        <end position="125"/>
    </location>
</feature>
<proteinExistence type="predicted"/>
<evidence type="ECO:0000256" key="8">
    <source>
        <dbReference type="ARBA" id="ARBA00022840"/>
    </source>
</evidence>
<dbReference type="AlphaFoldDB" id="A0A3B4EVY8"/>
<dbReference type="Ensembl" id="ENSPNYT00000001514.1">
    <property type="protein sequence ID" value="ENSPNYP00000001484.1"/>
    <property type="gene ID" value="ENSPNYG00000001150.1"/>
</dbReference>
<keyword evidence="5" id="KW-0479">Metal-binding</keyword>
<dbReference type="FunFam" id="3.30.200.20:FF:000705">
    <property type="entry name" value="Non-specific serine/threonine protein kinase"/>
    <property type="match status" value="1"/>
</dbReference>
<evidence type="ECO:0000256" key="4">
    <source>
        <dbReference type="ARBA" id="ARBA00022679"/>
    </source>
</evidence>
<dbReference type="SUPFAM" id="SSF56112">
    <property type="entry name" value="Protein kinase-like (PK-like)"/>
    <property type="match status" value="1"/>
</dbReference>